<dbReference type="Pfam" id="PF10117">
    <property type="entry name" value="McrBC"/>
    <property type="match status" value="1"/>
</dbReference>
<dbReference type="PANTHER" id="PTHR38733">
    <property type="entry name" value="PROTEIN MCRC"/>
    <property type="match status" value="1"/>
</dbReference>
<dbReference type="OrthoDB" id="5366176at2"/>
<evidence type="ECO:0008006" key="3">
    <source>
        <dbReference type="Google" id="ProtNLM"/>
    </source>
</evidence>
<dbReference type="eggNOG" id="COG4268">
    <property type="taxonomic scope" value="Bacteria"/>
</dbReference>
<dbReference type="RefSeq" id="WP_007095801.1">
    <property type="nucleotide sequence ID" value="NZ_CP142125.1"/>
</dbReference>
<name>A9DR64_9FLAO</name>
<dbReference type="STRING" id="391587.KAOT1_16328"/>
<organism evidence="1 2">
    <name type="scientific">Kordia algicida OT-1</name>
    <dbReference type="NCBI Taxonomy" id="391587"/>
    <lineage>
        <taxon>Bacteria</taxon>
        <taxon>Pseudomonadati</taxon>
        <taxon>Bacteroidota</taxon>
        <taxon>Flavobacteriia</taxon>
        <taxon>Flavobacteriales</taxon>
        <taxon>Flavobacteriaceae</taxon>
        <taxon>Kordia</taxon>
    </lineage>
</organism>
<protein>
    <recommendedName>
        <fullName evidence="3">Restriction endonuclease</fullName>
    </recommendedName>
</protein>
<gene>
    <name evidence="1" type="ORF">KAOT1_16328</name>
</gene>
<keyword evidence="2" id="KW-1185">Reference proteome</keyword>
<dbReference type="HOGENOM" id="CLU_046422_0_0_10"/>
<dbReference type="PANTHER" id="PTHR38733:SF1">
    <property type="entry name" value="TYPE IV METHYL-DIRECTED RESTRICTION ENZYME ECOKMCRBC"/>
    <property type="match status" value="1"/>
</dbReference>
<dbReference type="AlphaFoldDB" id="A9DR64"/>
<dbReference type="Proteomes" id="UP000002945">
    <property type="component" value="Unassembled WGS sequence"/>
</dbReference>
<comment type="caution">
    <text evidence="1">The sequence shown here is derived from an EMBL/GenBank/DDBJ whole genome shotgun (WGS) entry which is preliminary data.</text>
</comment>
<evidence type="ECO:0000313" key="1">
    <source>
        <dbReference type="EMBL" id="EDP96747.1"/>
    </source>
</evidence>
<dbReference type="EMBL" id="ABIB01000003">
    <property type="protein sequence ID" value="EDP96747.1"/>
    <property type="molecule type" value="Genomic_DNA"/>
</dbReference>
<sequence>MKISVPTNHNFYEESPLVENQLKNNFGAKNKKESRHITEQLFSSTYHFTTKKESLEQIKIFGFKEQRNKLEDEEQLILKLYAKESNTEEKEYIVQTGLFAGTIYHKDVQFNIVTPYGDTFLKRMLNFVNDIYVDNQSTKADKTEETNEFQNIIAFLFIQSLEKATVLGLPKNYQSITERSNKVRGKIDINAYLKREIPFTGNLTSTFREQIYVQEIIDVLYLACKALEKRFGKEIHKKILGVYQLLKLNYSGVFPQNSVIEKAKNHFVLQNPMFSAFKKTIGYAEIILREQNLLVSNTDNQLTTNGYLFDVSQLFEVYLEKLLSRYFTDWYVTGQEELNVYQKMFYKRKMFPDLVMKHKLTNQLIVFDAKFKKMRLHKTQSSYSDLDRSDFYQIHSYIHYYQPDVIAGGLLYPLSNEININTTYSENLFDNQNIETRFIVDGIYVNKEMDMSEIIQKENEFLVRIEKIINLKFN</sequence>
<accession>A9DR64</accession>
<proteinExistence type="predicted"/>
<dbReference type="InterPro" id="IPR019292">
    <property type="entry name" value="McrC"/>
</dbReference>
<evidence type="ECO:0000313" key="2">
    <source>
        <dbReference type="Proteomes" id="UP000002945"/>
    </source>
</evidence>
<reference evidence="1 2" key="1">
    <citation type="journal article" date="2011" name="J. Bacteriol.">
        <title>Genome sequence of the algicidal bacterium Kordia algicida OT-1.</title>
        <authorList>
            <person name="Lee H.S."/>
            <person name="Kang S.G."/>
            <person name="Kwon K.K."/>
            <person name="Lee J.H."/>
            <person name="Kim S.J."/>
        </authorList>
    </citation>
    <scope>NUCLEOTIDE SEQUENCE [LARGE SCALE GENOMIC DNA]</scope>
    <source>
        <strain evidence="1 2">OT-1</strain>
    </source>
</reference>